<reference evidence="2" key="1">
    <citation type="journal article" date="2019" name="Int. J. Syst. Evol. Microbiol.">
        <title>The Global Catalogue of Microorganisms (GCM) 10K type strain sequencing project: providing services to taxonomists for standard genome sequencing and annotation.</title>
        <authorList>
            <consortium name="The Broad Institute Genomics Platform"/>
            <consortium name="The Broad Institute Genome Sequencing Center for Infectious Disease"/>
            <person name="Wu L."/>
            <person name="Ma J."/>
        </authorList>
    </citation>
    <scope>NUCLEOTIDE SEQUENCE [LARGE SCALE GENOMIC DNA]</scope>
    <source>
        <strain evidence="2">KCTC 52660</strain>
    </source>
</reference>
<dbReference type="EMBL" id="JBHRSQ010000017">
    <property type="protein sequence ID" value="MFC2992965.1"/>
    <property type="molecule type" value="Genomic_DNA"/>
</dbReference>
<sequence length="155" mass="17195">MERSAEISPCGYYRYTLSRIWNPALPYVAFIGLNPSTADAEKDDSTLIRCIQYAKDWGYGGVWMVNLFAFRATNPADMKAAHDPVGPHNDSALQSVCDDAGLVVAAWGNHGVFQKRSQQVREILGAMHCLKINKTGEPTHPLYQAKNTNPLILRS</sequence>
<evidence type="ECO:0000313" key="1">
    <source>
        <dbReference type="EMBL" id="MFC2992965.1"/>
    </source>
</evidence>
<keyword evidence="2" id="KW-1185">Reference proteome</keyword>
<dbReference type="InterPro" id="IPR012441">
    <property type="entry name" value="DUF1643"/>
</dbReference>
<gene>
    <name evidence="1" type="ORF">ACFODV_13060</name>
</gene>
<proteinExistence type="predicted"/>
<protein>
    <submittedName>
        <fullName evidence="1">DUF1643 domain-containing protein</fullName>
    </submittedName>
</protein>
<dbReference type="Proteomes" id="UP001595386">
    <property type="component" value="Unassembled WGS sequence"/>
</dbReference>
<name>A0ABV7B9T8_9GAMM</name>
<comment type="caution">
    <text evidence="1">The sequence shown here is derived from an EMBL/GenBank/DDBJ whole genome shotgun (WGS) entry which is preliminary data.</text>
</comment>
<dbReference type="Pfam" id="PF07799">
    <property type="entry name" value="DUF1643"/>
    <property type="match status" value="1"/>
</dbReference>
<organism evidence="1 2">
    <name type="scientific">Halomonas tibetensis</name>
    <dbReference type="NCBI Taxonomy" id="2259590"/>
    <lineage>
        <taxon>Bacteria</taxon>
        <taxon>Pseudomonadati</taxon>
        <taxon>Pseudomonadota</taxon>
        <taxon>Gammaproteobacteria</taxon>
        <taxon>Oceanospirillales</taxon>
        <taxon>Halomonadaceae</taxon>
        <taxon>Halomonas</taxon>
    </lineage>
</organism>
<accession>A0ABV7B9T8</accession>
<dbReference type="RefSeq" id="WP_379760148.1">
    <property type="nucleotide sequence ID" value="NZ_JBHRSQ010000017.1"/>
</dbReference>
<evidence type="ECO:0000313" key="2">
    <source>
        <dbReference type="Proteomes" id="UP001595386"/>
    </source>
</evidence>